<reference evidence="2 3" key="1">
    <citation type="submission" date="2019-10" db="EMBL/GenBank/DDBJ databases">
        <authorList>
            <person name="Palmer J.M."/>
        </authorList>
    </citation>
    <scope>NUCLEOTIDE SEQUENCE [LARGE SCALE GENOMIC DNA]</scope>
    <source>
        <strain evidence="2 3">TWF730</strain>
    </source>
</reference>
<evidence type="ECO:0000256" key="1">
    <source>
        <dbReference type="SAM" id="MobiDB-lite"/>
    </source>
</evidence>
<feature type="region of interest" description="Disordered" evidence="1">
    <location>
        <begin position="122"/>
        <end position="190"/>
    </location>
</feature>
<sequence>MAKNSVAKVVATKAIANGKDVAPVPSKSRSSRPANSLDGAADGNSEAPVRPAPKVSSASAYLSKGAKNARLREMEKKYGPERVSIIRSALAYQAKNIRKGQAEDEEVRAAIARKEARRAARAATAEESVDAVRPSKPQTAAEAAPLRRSTRKRKASDMEAPAEASGSKPKPKRVRKSKLPRELEEQKPVTVFLQRTNPELPTWLTPRPWYPANYAIWVPRPGDTYLRRRPVLVNQSLK</sequence>
<protein>
    <submittedName>
        <fullName evidence="2">Uncharacterized protein</fullName>
    </submittedName>
</protein>
<evidence type="ECO:0000313" key="2">
    <source>
        <dbReference type="EMBL" id="KAK6342020.1"/>
    </source>
</evidence>
<comment type="caution">
    <text evidence="2">The sequence shown here is derived from an EMBL/GenBank/DDBJ whole genome shotgun (WGS) entry which is preliminary data.</text>
</comment>
<dbReference type="EMBL" id="JAVHNS010000010">
    <property type="protein sequence ID" value="KAK6342020.1"/>
    <property type="molecule type" value="Genomic_DNA"/>
</dbReference>
<proteinExistence type="predicted"/>
<feature type="compositionally biased region" description="Basic and acidic residues" evidence="1">
    <location>
        <begin position="70"/>
        <end position="80"/>
    </location>
</feature>
<keyword evidence="3" id="KW-1185">Reference proteome</keyword>
<name>A0AAV9UHV2_9PEZI</name>
<feature type="compositionally biased region" description="Basic residues" evidence="1">
    <location>
        <begin position="169"/>
        <end position="178"/>
    </location>
</feature>
<gene>
    <name evidence="2" type="ORF">TWF730_001502</name>
</gene>
<feature type="region of interest" description="Disordered" evidence="1">
    <location>
        <begin position="17"/>
        <end position="80"/>
    </location>
</feature>
<accession>A0AAV9UHV2</accession>
<organism evidence="2 3">
    <name type="scientific">Orbilia blumenaviensis</name>
    <dbReference type="NCBI Taxonomy" id="1796055"/>
    <lineage>
        <taxon>Eukaryota</taxon>
        <taxon>Fungi</taxon>
        <taxon>Dikarya</taxon>
        <taxon>Ascomycota</taxon>
        <taxon>Pezizomycotina</taxon>
        <taxon>Orbiliomycetes</taxon>
        <taxon>Orbiliales</taxon>
        <taxon>Orbiliaceae</taxon>
        <taxon>Orbilia</taxon>
    </lineage>
</organism>
<evidence type="ECO:0000313" key="3">
    <source>
        <dbReference type="Proteomes" id="UP001373714"/>
    </source>
</evidence>
<dbReference type="AlphaFoldDB" id="A0AAV9UHV2"/>
<dbReference type="Proteomes" id="UP001373714">
    <property type="component" value="Unassembled WGS sequence"/>
</dbReference>